<dbReference type="Gramene" id="KCW66368">
    <property type="protein sequence ID" value="KCW66368"/>
    <property type="gene ID" value="EUGRSUZ_F00188"/>
</dbReference>
<dbReference type="EMBL" id="KK198758">
    <property type="protein sequence ID" value="KCW66368.1"/>
    <property type="molecule type" value="Genomic_DNA"/>
</dbReference>
<sequence length="89" mass="9998">MGPCRTYKKEKIPFFAYASEDDGEVPPPSSPPKPSVASKEELKQALKCINPKYKDGELESIIQYAVKSETIVNVIFSCAMQRGFIPRSW</sequence>
<proteinExistence type="predicted"/>
<reference evidence="1" key="1">
    <citation type="submission" date="2013-07" db="EMBL/GenBank/DDBJ databases">
        <title>The genome of Eucalyptus grandis.</title>
        <authorList>
            <person name="Schmutz J."/>
            <person name="Hayes R."/>
            <person name="Myburg A."/>
            <person name="Tuskan G."/>
            <person name="Grattapaglia D."/>
            <person name="Rokhsar D.S."/>
        </authorList>
    </citation>
    <scope>NUCLEOTIDE SEQUENCE</scope>
    <source>
        <tissue evidence="1">Leaf extractions</tissue>
    </source>
</reference>
<name>A0A059BJT6_EUCGR</name>
<organism evidence="1">
    <name type="scientific">Eucalyptus grandis</name>
    <name type="common">Flooded gum</name>
    <dbReference type="NCBI Taxonomy" id="71139"/>
    <lineage>
        <taxon>Eukaryota</taxon>
        <taxon>Viridiplantae</taxon>
        <taxon>Streptophyta</taxon>
        <taxon>Embryophyta</taxon>
        <taxon>Tracheophyta</taxon>
        <taxon>Spermatophyta</taxon>
        <taxon>Magnoliopsida</taxon>
        <taxon>eudicotyledons</taxon>
        <taxon>Gunneridae</taxon>
        <taxon>Pentapetalae</taxon>
        <taxon>rosids</taxon>
        <taxon>malvids</taxon>
        <taxon>Myrtales</taxon>
        <taxon>Myrtaceae</taxon>
        <taxon>Myrtoideae</taxon>
        <taxon>Eucalypteae</taxon>
        <taxon>Eucalyptus</taxon>
    </lineage>
</organism>
<protein>
    <submittedName>
        <fullName evidence="1">Uncharacterized protein</fullName>
    </submittedName>
</protein>
<evidence type="ECO:0000313" key="1">
    <source>
        <dbReference type="EMBL" id="KCW66368.1"/>
    </source>
</evidence>
<gene>
    <name evidence="1" type="ORF">EUGRSUZ_F00188</name>
</gene>
<dbReference type="AlphaFoldDB" id="A0A059BJT6"/>
<dbReference type="InParanoid" id="A0A059BJT6"/>
<accession>A0A059BJT6</accession>